<gene>
    <name evidence="4" type="ORF">BJY14_001726</name>
</gene>
<feature type="domain" description="Septum formation-related" evidence="3">
    <location>
        <begin position="108"/>
        <end position="265"/>
    </location>
</feature>
<keyword evidence="2" id="KW-0812">Transmembrane</keyword>
<evidence type="ECO:0000259" key="3">
    <source>
        <dbReference type="Pfam" id="PF13845"/>
    </source>
</evidence>
<dbReference type="Pfam" id="PF13845">
    <property type="entry name" value="Septum_form"/>
    <property type="match status" value="1"/>
</dbReference>
<dbReference type="Proteomes" id="UP000529783">
    <property type="component" value="Unassembled WGS sequence"/>
</dbReference>
<evidence type="ECO:0000313" key="4">
    <source>
        <dbReference type="EMBL" id="NYD45743.1"/>
    </source>
</evidence>
<name>A0A7Y9JEP2_9ACTN</name>
<proteinExistence type="predicted"/>
<evidence type="ECO:0000256" key="1">
    <source>
        <dbReference type="SAM" id="MobiDB-lite"/>
    </source>
</evidence>
<feature type="region of interest" description="Disordered" evidence="1">
    <location>
        <begin position="1"/>
        <end position="55"/>
    </location>
</feature>
<protein>
    <recommendedName>
        <fullName evidence="3">Septum formation-related domain-containing protein</fullName>
    </recommendedName>
</protein>
<dbReference type="RefSeq" id="WP_179843113.1">
    <property type="nucleotide sequence ID" value="NZ_JACCBA010000001.1"/>
</dbReference>
<dbReference type="InterPro" id="IPR026004">
    <property type="entry name" value="Septum_form"/>
</dbReference>
<keyword evidence="2" id="KW-0472">Membrane</keyword>
<organism evidence="4 5">
    <name type="scientific">Actinomadura luteofluorescens</name>
    <dbReference type="NCBI Taxonomy" id="46163"/>
    <lineage>
        <taxon>Bacteria</taxon>
        <taxon>Bacillati</taxon>
        <taxon>Actinomycetota</taxon>
        <taxon>Actinomycetes</taxon>
        <taxon>Streptosporangiales</taxon>
        <taxon>Thermomonosporaceae</taxon>
        <taxon>Actinomadura</taxon>
    </lineage>
</organism>
<feature type="compositionally biased region" description="Pro residues" evidence="1">
    <location>
        <begin position="1"/>
        <end position="21"/>
    </location>
</feature>
<keyword evidence="5" id="KW-1185">Reference proteome</keyword>
<evidence type="ECO:0000313" key="5">
    <source>
        <dbReference type="Proteomes" id="UP000529783"/>
    </source>
</evidence>
<keyword evidence="2" id="KW-1133">Transmembrane helix</keyword>
<feature type="transmembrane region" description="Helical" evidence="2">
    <location>
        <begin position="64"/>
        <end position="86"/>
    </location>
</feature>
<sequence>MTTPPPPDDVPGTPAPTPAWAPPDTLASTPEAPAAPSFETLPAAEHGPAPLVGGPPEPVRKKRIAIVLAATAVLALAAVVAGSIVWPRLDASDRDRKGREVAASGLRAGDCFEGGAVKPTDTVTVVPCTRPHTSEVVARPVLPDEPYPGSMEVYLQAKELCSVRGMYLMKSRHYEDLEAILLGGDEQLWAKGDRSVTCVMHYRGTAGPLTTPLAKTIDPSRKFYQELQVGDCVAKGRSEVPLSITVACTEPHESQVYATGWIELDAEYAPGDFPPYPGQSAMEKRAGRLCDEQGRKILAHDSLPDGLRLGYLAPDKVNWREGILAMVCLVQSAAPLRRSVLP</sequence>
<evidence type="ECO:0000256" key="2">
    <source>
        <dbReference type="SAM" id="Phobius"/>
    </source>
</evidence>
<dbReference type="EMBL" id="JACCBA010000001">
    <property type="protein sequence ID" value="NYD45743.1"/>
    <property type="molecule type" value="Genomic_DNA"/>
</dbReference>
<comment type="caution">
    <text evidence="4">The sequence shown here is derived from an EMBL/GenBank/DDBJ whole genome shotgun (WGS) entry which is preliminary data.</text>
</comment>
<accession>A0A7Y9JEP2</accession>
<dbReference type="AlphaFoldDB" id="A0A7Y9JEP2"/>
<reference evidence="4 5" key="1">
    <citation type="submission" date="2020-07" db="EMBL/GenBank/DDBJ databases">
        <title>Sequencing the genomes of 1000 actinobacteria strains.</title>
        <authorList>
            <person name="Klenk H.-P."/>
        </authorList>
    </citation>
    <scope>NUCLEOTIDE SEQUENCE [LARGE SCALE GENOMIC DNA]</scope>
    <source>
        <strain evidence="4 5">DSM 40398</strain>
    </source>
</reference>